<dbReference type="OrthoDB" id="3469466at2759"/>
<accession>A0A8K0SFQ2</accession>
<evidence type="ECO:0000313" key="2">
    <source>
        <dbReference type="Proteomes" id="UP000813444"/>
    </source>
</evidence>
<name>A0A8K0SFQ2_9HYPO</name>
<gene>
    <name evidence="1" type="ORF">B0I35DRAFT_444712</name>
</gene>
<comment type="caution">
    <text evidence="1">The sequence shown here is derived from an EMBL/GenBank/DDBJ whole genome shotgun (WGS) entry which is preliminary data.</text>
</comment>
<dbReference type="EMBL" id="JAGPNK010000021">
    <property type="protein sequence ID" value="KAH7304663.1"/>
    <property type="molecule type" value="Genomic_DNA"/>
</dbReference>
<organism evidence="1 2">
    <name type="scientific">Stachybotrys elegans</name>
    <dbReference type="NCBI Taxonomy" id="80388"/>
    <lineage>
        <taxon>Eukaryota</taxon>
        <taxon>Fungi</taxon>
        <taxon>Dikarya</taxon>
        <taxon>Ascomycota</taxon>
        <taxon>Pezizomycotina</taxon>
        <taxon>Sordariomycetes</taxon>
        <taxon>Hypocreomycetidae</taxon>
        <taxon>Hypocreales</taxon>
        <taxon>Stachybotryaceae</taxon>
        <taxon>Stachybotrys</taxon>
    </lineage>
</organism>
<proteinExistence type="predicted"/>
<keyword evidence="2" id="KW-1185">Reference proteome</keyword>
<evidence type="ECO:0000313" key="1">
    <source>
        <dbReference type="EMBL" id="KAH7304663.1"/>
    </source>
</evidence>
<protein>
    <submittedName>
        <fullName evidence="1">Uncharacterized protein</fullName>
    </submittedName>
</protein>
<sequence length="252" mass="28339">MIDIKGDNGGLLVDFLVDFKAYDPKNIGVLQLALNQKSFQKLHSITAESIPKQAQPPLASTLVNLRSIWAACLLHCGARTMIGFLSGTRNYETKLNRSMPIFSFAPEFELLESDPRAIEPDLGRTTVFRHPKRMKEAWEYFEKCVFGGKYDQPLQRTFSYVMAELTTSPVMVADKGTMKEYLSVEAERWAANATFLCYDWWVEPEDRKSILSAAGMWLFPGDTFDKLIGNEDGKLVANLKGCKPGLLVARLA</sequence>
<reference evidence="1" key="1">
    <citation type="journal article" date="2021" name="Nat. Commun.">
        <title>Genetic determinants of endophytism in the Arabidopsis root mycobiome.</title>
        <authorList>
            <person name="Mesny F."/>
            <person name="Miyauchi S."/>
            <person name="Thiergart T."/>
            <person name="Pickel B."/>
            <person name="Atanasova L."/>
            <person name="Karlsson M."/>
            <person name="Huettel B."/>
            <person name="Barry K.W."/>
            <person name="Haridas S."/>
            <person name="Chen C."/>
            <person name="Bauer D."/>
            <person name="Andreopoulos W."/>
            <person name="Pangilinan J."/>
            <person name="LaButti K."/>
            <person name="Riley R."/>
            <person name="Lipzen A."/>
            <person name="Clum A."/>
            <person name="Drula E."/>
            <person name="Henrissat B."/>
            <person name="Kohler A."/>
            <person name="Grigoriev I.V."/>
            <person name="Martin F.M."/>
            <person name="Hacquard S."/>
        </authorList>
    </citation>
    <scope>NUCLEOTIDE SEQUENCE</scope>
    <source>
        <strain evidence="1">MPI-CAGE-CH-0235</strain>
    </source>
</reference>
<dbReference type="AlphaFoldDB" id="A0A8K0SFQ2"/>
<dbReference type="Proteomes" id="UP000813444">
    <property type="component" value="Unassembled WGS sequence"/>
</dbReference>